<dbReference type="Proteomes" id="UP000281553">
    <property type="component" value="Unassembled WGS sequence"/>
</dbReference>
<evidence type="ECO:0000313" key="2">
    <source>
        <dbReference type="Proteomes" id="UP000281553"/>
    </source>
</evidence>
<proteinExistence type="predicted"/>
<accession>A0A3P7QNH2</accession>
<dbReference type="EMBL" id="UYRU01082362">
    <property type="protein sequence ID" value="VDN32576.1"/>
    <property type="molecule type" value="Genomic_DNA"/>
</dbReference>
<organism evidence="1 2">
    <name type="scientific">Dibothriocephalus latus</name>
    <name type="common">Fish tapeworm</name>
    <name type="synonym">Diphyllobothrium latum</name>
    <dbReference type="NCBI Taxonomy" id="60516"/>
    <lineage>
        <taxon>Eukaryota</taxon>
        <taxon>Metazoa</taxon>
        <taxon>Spiralia</taxon>
        <taxon>Lophotrochozoa</taxon>
        <taxon>Platyhelminthes</taxon>
        <taxon>Cestoda</taxon>
        <taxon>Eucestoda</taxon>
        <taxon>Diphyllobothriidea</taxon>
        <taxon>Diphyllobothriidae</taxon>
        <taxon>Dibothriocephalus</taxon>
    </lineage>
</organism>
<reference evidence="1 2" key="1">
    <citation type="submission" date="2018-11" db="EMBL/GenBank/DDBJ databases">
        <authorList>
            <consortium name="Pathogen Informatics"/>
        </authorList>
    </citation>
    <scope>NUCLEOTIDE SEQUENCE [LARGE SCALE GENOMIC DNA]</scope>
</reference>
<evidence type="ECO:0000313" key="1">
    <source>
        <dbReference type="EMBL" id="VDN32576.1"/>
    </source>
</evidence>
<sequence>MRIKTVTSFVPEGCKCTQKVEKLLEVCDCQAMFGNSVATNCLRDEEIEQATKMWFLVDGKCEPKVKLTRRIVDCSGQTHLRRVVQSACLVRADGVGRRNITVFGPRPKGCQCVSAPVSSISEICSCPQNLTTTQCMPGGKTLLRTHTAFSLVRRNGGVECLREVTQARLDPCVGQPRGEVERPSACNPTTCHKLIEITTHVPENCKCITKRTQKRETCCCPPPTQPKYTCNQAENILVKEVRVNQLLSALPIGERMRQVEPFCDTQLITTKVKVSCADHKPKIMMSTCKDNFRAMLRQCLPGNLLKITRTDFFLNASSNDCARRTSEQTHPTVCPRPHIRVSECGATGKEFVATETITNWTAVDCVCMPKVHQRDFICDCAAKFPPQTKYECKQNSIKEVVVTRWTLQGRTCVPGITRSSSRISKHIYCSALGRNSKHVGYN</sequence>
<protein>
    <submittedName>
        <fullName evidence="1">Uncharacterized protein</fullName>
    </submittedName>
</protein>
<keyword evidence="2" id="KW-1185">Reference proteome</keyword>
<name>A0A3P7QNH2_DIBLA</name>
<gene>
    <name evidence="1" type="ORF">DILT_LOCUS16009</name>
</gene>
<dbReference type="AlphaFoldDB" id="A0A3P7QNH2"/>